<evidence type="ECO:0000313" key="10">
    <source>
        <dbReference type="Proteomes" id="UP000178526"/>
    </source>
</evidence>
<comment type="similarity">
    <text evidence="5">Belongs to the sigma-70 factor family.</text>
</comment>
<evidence type="ECO:0000256" key="1">
    <source>
        <dbReference type="ARBA" id="ARBA00023015"/>
    </source>
</evidence>
<dbReference type="PANTHER" id="PTHR30603">
    <property type="entry name" value="RNA POLYMERASE SIGMA FACTOR RPO"/>
    <property type="match status" value="1"/>
</dbReference>
<evidence type="ECO:0000256" key="5">
    <source>
        <dbReference type="RuleBase" id="RU362124"/>
    </source>
</evidence>
<dbReference type="GO" id="GO:0003677">
    <property type="term" value="F:DNA binding"/>
    <property type="evidence" value="ECO:0007669"/>
    <property type="project" value="UniProtKB-KW"/>
</dbReference>
<dbReference type="InterPro" id="IPR007624">
    <property type="entry name" value="RNA_pol_sigma70_r3"/>
</dbReference>
<dbReference type="PANTHER" id="PTHR30603:SF60">
    <property type="entry name" value="RNA POLYMERASE SIGMA FACTOR RPOD"/>
    <property type="match status" value="1"/>
</dbReference>
<dbReference type="Pfam" id="PF04539">
    <property type="entry name" value="Sigma70_r3"/>
    <property type="match status" value="1"/>
</dbReference>
<reference evidence="9 10" key="1">
    <citation type="journal article" date="2016" name="Nat. Commun.">
        <title>Thousands of microbial genomes shed light on interconnected biogeochemical processes in an aquifer system.</title>
        <authorList>
            <person name="Anantharaman K."/>
            <person name="Brown C.T."/>
            <person name="Hug L.A."/>
            <person name="Sharon I."/>
            <person name="Castelle C.J."/>
            <person name="Probst A.J."/>
            <person name="Thomas B.C."/>
            <person name="Singh A."/>
            <person name="Wilkins M.J."/>
            <person name="Karaoz U."/>
            <person name="Brodie E.L."/>
            <person name="Williams K.H."/>
            <person name="Hubbard S.S."/>
            <person name="Banfield J.F."/>
        </authorList>
    </citation>
    <scope>NUCLEOTIDE SEQUENCE [LARGE SCALE GENOMIC DNA]</scope>
</reference>
<dbReference type="Pfam" id="PF04545">
    <property type="entry name" value="Sigma70_r4"/>
    <property type="match status" value="1"/>
</dbReference>
<evidence type="ECO:0000256" key="4">
    <source>
        <dbReference type="ARBA" id="ARBA00023163"/>
    </source>
</evidence>
<keyword evidence="1 5" id="KW-0805">Transcription regulation</keyword>
<comment type="function">
    <text evidence="5">Sigma factors are initiation factors that promote the attachment of RNA polymerase to specific initiation sites and are then released.</text>
</comment>
<evidence type="ECO:0000313" key="9">
    <source>
        <dbReference type="EMBL" id="OGL42946.1"/>
    </source>
</evidence>
<dbReference type="AlphaFoldDB" id="A0A1F7RMZ8"/>
<feature type="compositionally biased region" description="Polar residues" evidence="6">
    <location>
        <begin position="30"/>
        <end position="45"/>
    </location>
</feature>
<dbReference type="InterPro" id="IPR007627">
    <property type="entry name" value="RNA_pol_sigma70_r2"/>
</dbReference>
<dbReference type="Gene3D" id="1.10.601.10">
    <property type="entry name" value="RNA Polymerase Primary Sigma Factor"/>
    <property type="match status" value="1"/>
</dbReference>
<dbReference type="InterPro" id="IPR007630">
    <property type="entry name" value="RNA_pol_sigma70_r4"/>
</dbReference>
<dbReference type="Pfam" id="PF04542">
    <property type="entry name" value="Sigma70_r2"/>
    <property type="match status" value="1"/>
</dbReference>
<dbReference type="GO" id="GO:0006352">
    <property type="term" value="P:DNA-templated transcription initiation"/>
    <property type="evidence" value="ECO:0007669"/>
    <property type="project" value="InterPro"/>
</dbReference>
<dbReference type="Proteomes" id="UP000178526">
    <property type="component" value="Unassembled WGS sequence"/>
</dbReference>
<dbReference type="InterPro" id="IPR000943">
    <property type="entry name" value="RNA_pol_sigma70"/>
</dbReference>
<dbReference type="EMBL" id="MGDB01000018">
    <property type="protein sequence ID" value="OGL42946.1"/>
    <property type="molecule type" value="Genomic_DNA"/>
</dbReference>
<keyword evidence="4 5" id="KW-0804">Transcription</keyword>
<dbReference type="InterPro" id="IPR013325">
    <property type="entry name" value="RNA_pol_sigma_r2"/>
</dbReference>
<dbReference type="InterPro" id="IPR013324">
    <property type="entry name" value="RNA_pol_sigma_r3/r4-like"/>
</dbReference>
<keyword evidence="3 5" id="KW-0238">DNA-binding</keyword>
<dbReference type="NCBIfam" id="TIGR02937">
    <property type="entry name" value="sigma70-ECF"/>
    <property type="match status" value="1"/>
</dbReference>
<dbReference type="InterPro" id="IPR014284">
    <property type="entry name" value="RNA_pol_sigma-70_dom"/>
</dbReference>
<comment type="caution">
    <text evidence="9">The sequence shown here is derived from an EMBL/GenBank/DDBJ whole genome shotgun (WGS) entry which is preliminary data.</text>
</comment>
<feature type="domain" description="RNA polymerase sigma-70" evidence="7">
    <location>
        <begin position="286"/>
        <end position="299"/>
    </location>
</feature>
<sequence>MGSSEKEITDLNDDYHKDGLQGYADGNGNGKRSSSPEKVTGTEQNPIRKYYREISVNAYLSRENEFESFKTLTEAKAKTLEAVITSPFTIGELIELGRKLKMHEIKIKEVLGTDPLDEMNLMGTEKKRELVLSTIEKIEKKDKELTSYLKALKKCKEGGRKSEEIKRTLKKCHEGVVKLVGKISFNQNQLDKLGQKVTEIAAIVLSQKEKKMHPRKKAFLHDQSFIGDNEKWIEFLSTDNIQEMIKNIREGRANYKKTKLKLVKANLRFVISVARRFENRGLELLDLIQEGNIGLMAAIDKFDHKREIKFCSYGHWWIQQTIMKALLEKAKTIRIPVHIVEDIKKMKIASKTLSQGLKRKPTVREIAEKVMVSEDFVRRMLKIQKEPISLDKVLENNDNESALIDYIEDVDSPSPDNELCNKEVQKMLREILKCLSPREEKILRMRYGIDFNMNHTLGEIGEDFALSRERIRQIEEKAIAKLRKKEEIKKLKSLLN</sequence>
<dbReference type="InterPro" id="IPR050239">
    <property type="entry name" value="Sigma-70_RNA_pol_init_factors"/>
</dbReference>
<dbReference type="PROSITE" id="PS00716">
    <property type="entry name" value="SIGMA70_2"/>
    <property type="match status" value="1"/>
</dbReference>
<evidence type="ECO:0000256" key="6">
    <source>
        <dbReference type="SAM" id="MobiDB-lite"/>
    </source>
</evidence>
<dbReference type="Gene3D" id="1.10.10.10">
    <property type="entry name" value="Winged helix-like DNA-binding domain superfamily/Winged helix DNA-binding domain"/>
    <property type="match status" value="2"/>
</dbReference>
<name>A0A1F7RMZ8_9BACT</name>
<evidence type="ECO:0000256" key="3">
    <source>
        <dbReference type="ARBA" id="ARBA00023125"/>
    </source>
</evidence>
<feature type="compositionally biased region" description="Basic and acidic residues" evidence="6">
    <location>
        <begin position="1"/>
        <end position="19"/>
    </location>
</feature>
<proteinExistence type="inferred from homology"/>
<dbReference type="SUPFAM" id="SSF88659">
    <property type="entry name" value="Sigma3 and sigma4 domains of RNA polymerase sigma factors"/>
    <property type="match status" value="2"/>
</dbReference>
<organism evidence="9 10">
    <name type="scientific">Candidatus Schekmanbacteria bacterium GWA2_38_11</name>
    <dbReference type="NCBI Taxonomy" id="1817876"/>
    <lineage>
        <taxon>Bacteria</taxon>
        <taxon>Candidatus Schekmaniibacteriota</taxon>
    </lineage>
</organism>
<keyword evidence="2 5" id="KW-0731">Sigma factor</keyword>
<feature type="region of interest" description="Disordered" evidence="6">
    <location>
        <begin position="1"/>
        <end position="46"/>
    </location>
</feature>
<evidence type="ECO:0000259" key="7">
    <source>
        <dbReference type="PROSITE" id="PS00715"/>
    </source>
</evidence>
<gene>
    <name evidence="9" type="ORF">A2042_03275</name>
</gene>
<dbReference type="CDD" id="cd06171">
    <property type="entry name" value="Sigma70_r4"/>
    <property type="match status" value="1"/>
</dbReference>
<protein>
    <recommendedName>
        <fullName evidence="5">RNA polymerase sigma factor</fullName>
    </recommendedName>
</protein>
<evidence type="ECO:0000259" key="8">
    <source>
        <dbReference type="PROSITE" id="PS00716"/>
    </source>
</evidence>
<accession>A0A1F7RMZ8</accession>
<dbReference type="InterPro" id="IPR036388">
    <property type="entry name" value="WH-like_DNA-bd_sf"/>
</dbReference>
<dbReference type="PROSITE" id="PS00715">
    <property type="entry name" value="SIGMA70_1"/>
    <property type="match status" value="1"/>
</dbReference>
<dbReference type="PRINTS" id="PR00046">
    <property type="entry name" value="SIGMA70FCT"/>
</dbReference>
<dbReference type="SUPFAM" id="SSF88946">
    <property type="entry name" value="Sigma2 domain of RNA polymerase sigma factors"/>
    <property type="match status" value="1"/>
</dbReference>
<feature type="domain" description="RNA polymerase sigma-70" evidence="8">
    <location>
        <begin position="456"/>
        <end position="482"/>
    </location>
</feature>
<evidence type="ECO:0000256" key="2">
    <source>
        <dbReference type="ARBA" id="ARBA00023082"/>
    </source>
</evidence>
<dbReference type="GO" id="GO:0016987">
    <property type="term" value="F:sigma factor activity"/>
    <property type="evidence" value="ECO:0007669"/>
    <property type="project" value="UniProtKB-KW"/>
</dbReference>